<comment type="similarity">
    <text evidence="2">Belongs to the FdhE family.</text>
</comment>
<dbReference type="PANTHER" id="PTHR37689:SF1">
    <property type="entry name" value="PROTEIN FDHE"/>
    <property type="match status" value="1"/>
</dbReference>
<reference evidence="6" key="1">
    <citation type="journal article" date="2014" name="Int. J. Syst. Evol. Microbiol.">
        <title>Complete genome sequence of Corynebacterium casei LMG S-19264T (=DSM 44701T), isolated from a smear-ripened cheese.</title>
        <authorList>
            <consortium name="US DOE Joint Genome Institute (JGI-PGF)"/>
            <person name="Walter F."/>
            <person name="Albersmeier A."/>
            <person name="Kalinowski J."/>
            <person name="Ruckert C."/>
        </authorList>
    </citation>
    <scope>NUCLEOTIDE SEQUENCE</scope>
    <source>
        <strain evidence="6">CGMCC 1.12919</strain>
    </source>
</reference>
<dbReference type="Pfam" id="PF24859">
    <property type="entry name" value="FdhE_central"/>
    <property type="match status" value="1"/>
</dbReference>
<gene>
    <name evidence="2 6" type="primary">fdhE</name>
    <name evidence="6" type="ORF">GCM10010994_37280</name>
</gene>
<evidence type="ECO:0000259" key="3">
    <source>
        <dbReference type="Pfam" id="PF04216"/>
    </source>
</evidence>
<dbReference type="RefSeq" id="WP_188610674.1">
    <property type="nucleotide sequence ID" value="NZ_BMGG01000006.1"/>
</dbReference>
<dbReference type="GO" id="GO:0008199">
    <property type="term" value="F:ferric iron binding"/>
    <property type="evidence" value="ECO:0007669"/>
    <property type="project" value="TreeGrafter"/>
</dbReference>
<dbReference type="InterPro" id="IPR056797">
    <property type="entry name" value="FdhE_central"/>
</dbReference>
<keyword evidence="1 2" id="KW-0963">Cytoplasm</keyword>
<dbReference type="PIRSF" id="PIRSF018296">
    <property type="entry name" value="Format_dh_formtn"/>
    <property type="match status" value="1"/>
</dbReference>
<dbReference type="HAMAP" id="MF_00611">
    <property type="entry name" value="FdeH"/>
    <property type="match status" value="1"/>
</dbReference>
<evidence type="ECO:0000256" key="1">
    <source>
        <dbReference type="ARBA" id="ARBA00022490"/>
    </source>
</evidence>
<organism evidence="6 7">
    <name type="scientific">Chelatococcus reniformis</name>
    <dbReference type="NCBI Taxonomy" id="1494448"/>
    <lineage>
        <taxon>Bacteria</taxon>
        <taxon>Pseudomonadati</taxon>
        <taxon>Pseudomonadota</taxon>
        <taxon>Alphaproteobacteria</taxon>
        <taxon>Hyphomicrobiales</taxon>
        <taxon>Chelatococcaceae</taxon>
        <taxon>Chelatococcus</taxon>
    </lineage>
</organism>
<protein>
    <recommendedName>
        <fullName evidence="2">Protein FdhE homolog</fullName>
    </recommendedName>
</protein>
<reference evidence="6" key="2">
    <citation type="submission" date="2020-09" db="EMBL/GenBank/DDBJ databases">
        <authorList>
            <person name="Sun Q."/>
            <person name="Zhou Y."/>
        </authorList>
    </citation>
    <scope>NUCLEOTIDE SEQUENCE</scope>
    <source>
        <strain evidence="6">CGMCC 1.12919</strain>
    </source>
</reference>
<dbReference type="AlphaFoldDB" id="A0A916UJL7"/>
<dbReference type="InterPro" id="IPR056796">
    <property type="entry name" value="FdhE_C"/>
</dbReference>
<evidence type="ECO:0000313" key="6">
    <source>
        <dbReference type="EMBL" id="GGC75368.1"/>
    </source>
</evidence>
<dbReference type="SUPFAM" id="SSF144020">
    <property type="entry name" value="FdhE-like"/>
    <property type="match status" value="1"/>
</dbReference>
<dbReference type="PANTHER" id="PTHR37689">
    <property type="entry name" value="PROTEIN FDHE"/>
    <property type="match status" value="1"/>
</dbReference>
<sequence>MSEDEVRPDSTVIGDVASPPFVRLPDPARLFIDRTQRLRVLAARSAIAPYLLFLAGLTEYQYRIQDGLPEPEMPDETVQARARAHAMPPLARAGFRPDAAFRATLAALVDTAGDIPQMPAARAALERVRAADGRTHEAMVGAVLATAIPAETLAEHVYVAAALQVHFARCAARLDGEALVPVGDGACPSCGGPPASSLVVGWRGAHGTRFCACALCGTFWHTVRIKCTLCGSTKGVGYQEVEGEGGTIKAETCDACRSYVKVLYQVKDADLEPVADDAASLGLDLLMQGGPYRRGGFNPFLLGY</sequence>
<dbReference type="NCBIfam" id="TIGR01562">
    <property type="entry name" value="FdhE"/>
    <property type="match status" value="1"/>
</dbReference>
<feature type="domain" description="FdhE C-terminal" evidence="5">
    <location>
        <begin position="225"/>
        <end position="301"/>
    </location>
</feature>
<evidence type="ECO:0000259" key="4">
    <source>
        <dbReference type="Pfam" id="PF24859"/>
    </source>
</evidence>
<evidence type="ECO:0000259" key="5">
    <source>
        <dbReference type="Pfam" id="PF24860"/>
    </source>
</evidence>
<evidence type="ECO:0000256" key="2">
    <source>
        <dbReference type="HAMAP-Rule" id="MF_00611"/>
    </source>
</evidence>
<name>A0A916UJL7_9HYPH</name>
<feature type="domain" description="FdhE central" evidence="4">
    <location>
        <begin position="187"/>
        <end position="224"/>
    </location>
</feature>
<evidence type="ECO:0000313" key="7">
    <source>
        <dbReference type="Proteomes" id="UP000637002"/>
    </source>
</evidence>
<dbReference type="EMBL" id="BMGG01000006">
    <property type="protein sequence ID" value="GGC75368.1"/>
    <property type="molecule type" value="Genomic_DNA"/>
</dbReference>
<dbReference type="Proteomes" id="UP000637002">
    <property type="component" value="Unassembled WGS sequence"/>
</dbReference>
<dbReference type="InterPro" id="IPR006452">
    <property type="entry name" value="Formate_DH_accessory"/>
</dbReference>
<comment type="caution">
    <text evidence="6">The sequence shown here is derived from an EMBL/GenBank/DDBJ whole genome shotgun (WGS) entry which is preliminary data.</text>
</comment>
<dbReference type="GO" id="GO:0051604">
    <property type="term" value="P:protein maturation"/>
    <property type="evidence" value="ECO:0007669"/>
    <property type="project" value="TreeGrafter"/>
</dbReference>
<dbReference type="CDD" id="cd16341">
    <property type="entry name" value="FdhE"/>
    <property type="match status" value="1"/>
</dbReference>
<dbReference type="InterPro" id="IPR024064">
    <property type="entry name" value="FdhE-like_sf"/>
</dbReference>
<feature type="domain" description="FdhE N-terminal" evidence="3">
    <location>
        <begin position="19"/>
        <end position="183"/>
    </location>
</feature>
<dbReference type="InterPro" id="IPR056774">
    <property type="entry name" value="FdhE_N"/>
</dbReference>
<keyword evidence="7" id="KW-1185">Reference proteome</keyword>
<dbReference type="GO" id="GO:0005829">
    <property type="term" value="C:cytosol"/>
    <property type="evidence" value="ECO:0007669"/>
    <property type="project" value="TreeGrafter"/>
</dbReference>
<dbReference type="Gene3D" id="3.90.1670.10">
    <property type="entry name" value="FdhE-like domain"/>
    <property type="match status" value="1"/>
</dbReference>
<proteinExistence type="inferred from homology"/>
<accession>A0A916UJL7</accession>
<dbReference type="Pfam" id="PF24860">
    <property type="entry name" value="FdhE_C"/>
    <property type="match status" value="1"/>
</dbReference>
<comment type="function">
    <text evidence="2">Necessary for formate dehydrogenase activity.</text>
</comment>
<dbReference type="Pfam" id="PF04216">
    <property type="entry name" value="FdhE_N"/>
    <property type="match status" value="1"/>
</dbReference>
<comment type="subcellular location">
    <subcellularLocation>
        <location evidence="2">Cytoplasm</location>
    </subcellularLocation>
</comment>